<reference evidence="1 2" key="1">
    <citation type="submission" date="2020-08" db="EMBL/GenBank/DDBJ databases">
        <title>Genomic Encyclopedia of Type Strains, Phase IV (KMG-IV): sequencing the most valuable type-strain genomes for metagenomic binning, comparative biology and taxonomic classification.</title>
        <authorList>
            <person name="Goeker M."/>
        </authorList>
    </citation>
    <scope>NUCLEOTIDE SEQUENCE [LARGE SCALE GENOMIC DNA]</scope>
    <source>
        <strain evidence="1 2">DSM 103526</strain>
    </source>
</reference>
<protein>
    <submittedName>
        <fullName evidence="1">Uncharacterized protein</fullName>
    </submittedName>
</protein>
<dbReference type="RefSeq" id="WP_184312812.1">
    <property type="nucleotide sequence ID" value="NZ_JACHEN010000036.1"/>
</dbReference>
<keyword evidence="2" id="KW-1185">Reference proteome</keyword>
<name>A0A841KYA4_9FIRM</name>
<dbReference type="Proteomes" id="UP000579281">
    <property type="component" value="Unassembled WGS sequence"/>
</dbReference>
<dbReference type="AlphaFoldDB" id="A0A841KYA4"/>
<sequence>MRGDEKMLSLQTVNDLRSLVNILDARIEKNKDIIDLKEVEYLTYQKIKIQQLIDDLYHKESYFKDTKE</sequence>
<accession>A0A841KYA4</accession>
<organism evidence="1 2">
    <name type="scientific">Anaerosolibacter carboniphilus</name>
    <dbReference type="NCBI Taxonomy" id="1417629"/>
    <lineage>
        <taxon>Bacteria</taxon>
        <taxon>Bacillati</taxon>
        <taxon>Bacillota</taxon>
        <taxon>Clostridia</taxon>
        <taxon>Peptostreptococcales</taxon>
        <taxon>Thermotaleaceae</taxon>
        <taxon>Anaerosolibacter</taxon>
    </lineage>
</organism>
<dbReference type="EMBL" id="JACHEN010000036">
    <property type="protein sequence ID" value="MBB6218323.1"/>
    <property type="molecule type" value="Genomic_DNA"/>
</dbReference>
<evidence type="ECO:0000313" key="1">
    <source>
        <dbReference type="EMBL" id="MBB6218323.1"/>
    </source>
</evidence>
<gene>
    <name evidence="1" type="ORF">HNQ80_004487</name>
</gene>
<comment type="caution">
    <text evidence="1">The sequence shown here is derived from an EMBL/GenBank/DDBJ whole genome shotgun (WGS) entry which is preliminary data.</text>
</comment>
<proteinExistence type="predicted"/>
<evidence type="ECO:0000313" key="2">
    <source>
        <dbReference type="Proteomes" id="UP000579281"/>
    </source>
</evidence>